<feature type="domain" description="LpxI C-terminal" evidence="1">
    <location>
        <begin position="171"/>
        <end position="299"/>
    </location>
</feature>
<keyword evidence="4" id="KW-1185">Reference proteome</keyword>
<evidence type="ECO:0000259" key="2">
    <source>
        <dbReference type="Pfam" id="PF17930"/>
    </source>
</evidence>
<protein>
    <recommendedName>
        <fullName evidence="5">LpxI family protein</fullName>
    </recommendedName>
</protein>
<evidence type="ECO:0000313" key="4">
    <source>
        <dbReference type="Proteomes" id="UP000000798"/>
    </source>
</evidence>
<dbReference type="Pfam" id="PF17930">
    <property type="entry name" value="LpxI_N"/>
    <property type="match status" value="1"/>
</dbReference>
<dbReference type="PANTHER" id="PTHR39962">
    <property type="entry name" value="BLL4848 PROTEIN"/>
    <property type="match status" value="1"/>
</dbReference>
<dbReference type="eggNOG" id="COG3494">
    <property type="taxonomic scope" value="Bacteria"/>
</dbReference>
<dbReference type="Pfam" id="PF06230">
    <property type="entry name" value="LpxI_C"/>
    <property type="match status" value="1"/>
</dbReference>
<dbReference type="PANTHER" id="PTHR39962:SF1">
    <property type="entry name" value="LPXI FAMILY PROTEIN"/>
    <property type="match status" value="1"/>
</dbReference>
<evidence type="ECO:0000313" key="3">
    <source>
        <dbReference type="EMBL" id="AAC07277.1"/>
    </source>
</evidence>
<dbReference type="InterPro" id="IPR043167">
    <property type="entry name" value="LpxI_C_sf"/>
</dbReference>
<dbReference type="InterPro" id="IPR041255">
    <property type="entry name" value="LpxI_N"/>
</dbReference>
<gene>
    <name evidence="3" type="ordered locus">aq_1276</name>
</gene>
<sequence length="305" mass="34115">MKSFSSVPRKTSVKAKKLLADIKISTSPSTLNYFKLFKSVKEKIGLIAGKGKLPLEFKKSAVQKGYEVITIGVEGITDFECDYKVSFGKVGKLIKLLEKEEAYSLVMLGKFEHKLALTDLFHFDLTGIQILSRAKDKRPETLIKTFMDYMEKRGFKFIDPKPFLEGILAEKGPMTKKEPDNKTLEEALWAFEIAKTIASLDVGQTIVVKDKAVVAVEAMEGTQETIRRGGKIAGKGCTVIKVARRNQDYRIDVPTVGEDTLRVMKEVGAKALFLEEGKVFIVDKENFLKEADRLGICVYGIQSKE</sequence>
<proteinExistence type="predicted"/>
<accession>O67312</accession>
<dbReference type="OrthoDB" id="9789836at2"/>
<dbReference type="HOGENOM" id="CLU_085042_0_0_0"/>
<dbReference type="Gene3D" id="3.40.50.20">
    <property type="match status" value="1"/>
</dbReference>
<dbReference type="AlphaFoldDB" id="O67312"/>
<feature type="domain" description="LpxI N-terminal" evidence="2">
    <location>
        <begin position="43"/>
        <end position="166"/>
    </location>
</feature>
<dbReference type="InParanoid" id="O67312"/>
<reference evidence="3 4" key="1">
    <citation type="journal article" date="1998" name="Nature">
        <title>The complete genome of the hyperthermophilic bacterium Aquifex aeolicus.</title>
        <authorList>
            <person name="Deckert G."/>
            <person name="Warren P.V."/>
            <person name="Gaasterland T."/>
            <person name="Young W.G."/>
            <person name="Lenox A.L."/>
            <person name="Graham D.E."/>
            <person name="Overbeek R."/>
            <person name="Snead M.A."/>
            <person name="Keller M."/>
            <person name="Aujay M."/>
            <person name="Huber R."/>
            <person name="Feldman R.A."/>
            <person name="Short J.M."/>
            <person name="Olson G.J."/>
            <person name="Swanson R.V."/>
        </authorList>
    </citation>
    <scope>NUCLEOTIDE SEQUENCE [LARGE SCALE GENOMIC DNA]</scope>
    <source>
        <strain evidence="3 4">VF5</strain>
    </source>
</reference>
<dbReference type="Gene3D" id="3.40.140.80">
    <property type="match status" value="1"/>
</dbReference>
<dbReference type="KEGG" id="aae:aq_1276"/>
<organism evidence="3 4">
    <name type="scientific">Aquifex aeolicus (strain VF5)</name>
    <dbReference type="NCBI Taxonomy" id="224324"/>
    <lineage>
        <taxon>Bacteria</taxon>
        <taxon>Pseudomonadati</taxon>
        <taxon>Aquificota</taxon>
        <taxon>Aquificia</taxon>
        <taxon>Aquificales</taxon>
        <taxon>Aquificaceae</taxon>
        <taxon>Aquifex</taxon>
    </lineage>
</organism>
<name>O67312_AQUAE</name>
<dbReference type="InterPro" id="IPR053174">
    <property type="entry name" value="LpxI"/>
</dbReference>
<dbReference type="InterPro" id="IPR010415">
    <property type="entry name" value="LpxI_C"/>
</dbReference>
<dbReference type="Proteomes" id="UP000000798">
    <property type="component" value="Chromosome"/>
</dbReference>
<dbReference type="EnsemblBacteria" id="AAC07277">
    <property type="protein sequence ID" value="AAC07277"/>
    <property type="gene ID" value="aq_1276"/>
</dbReference>
<evidence type="ECO:0008006" key="5">
    <source>
        <dbReference type="Google" id="ProtNLM"/>
    </source>
</evidence>
<dbReference type="STRING" id="224324.aq_1276"/>
<dbReference type="PATRIC" id="fig|224324.8.peg.997"/>
<dbReference type="PIR" id="E70410">
    <property type="entry name" value="E70410"/>
</dbReference>
<evidence type="ECO:0000259" key="1">
    <source>
        <dbReference type="Pfam" id="PF06230"/>
    </source>
</evidence>
<dbReference type="EMBL" id="AE000657">
    <property type="protein sequence ID" value="AAC07277.1"/>
    <property type="molecule type" value="Genomic_DNA"/>
</dbReference>